<name>A0ABV5V1T3_9MICO</name>
<sequence>GFFDDDDRYPSDWVSSHVVRHVQEPETVLTYTGMRLIDEHGEIMAIDPQRQGDIHDTYRRTVGILAGSMIVKREAFWAAGGFNPLIRFAEDLDLVLRLAHVGAFRYVDGVLRDYRTHEDNVTRRHHDLAGSIRTVIEFHSHLMEIAGRLDLVEDLRVSNEANDRYAGWRALRASRDHLRSGRPGGAASELAWLAAFAPKAPITAIRKRIRTARARQVDETARK</sequence>
<dbReference type="RefSeq" id="WP_377466027.1">
    <property type="nucleotide sequence ID" value="NZ_JBHMAX010000013.1"/>
</dbReference>
<protein>
    <recommendedName>
        <fullName evidence="3">Glycosyl transferase family 2</fullName>
    </recommendedName>
</protein>
<dbReference type="EMBL" id="JBHMAX010000013">
    <property type="protein sequence ID" value="MFB9731746.1"/>
    <property type="molecule type" value="Genomic_DNA"/>
</dbReference>
<proteinExistence type="predicted"/>
<gene>
    <name evidence="1" type="ORF">ACFFN0_06805</name>
</gene>
<dbReference type="Proteomes" id="UP001589613">
    <property type="component" value="Unassembled WGS sequence"/>
</dbReference>
<accession>A0ABV5V1T3</accession>
<reference evidence="1 2" key="1">
    <citation type="submission" date="2024-09" db="EMBL/GenBank/DDBJ databases">
        <authorList>
            <person name="Sun Q."/>
            <person name="Mori K."/>
        </authorList>
    </citation>
    <scope>NUCLEOTIDE SEQUENCE [LARGE SCALE GENOMIC DNA]</scope>
    <source>
        <strain evidence="1 2">JCM 12763</strain>
    </source>
</reference>
<dbReference type="Gene3D" id="3.90.550.10">
    <property type="entry name" value="Spore Coat Polysaccharide Biosynthesis Protein SpsA, Chain A"/>
    <property type="match status" value="1"/>
</dbReference>
<keyword evidence="2" id="KW-1185">Reference proteome</keyword>
<evidence type="ECO:0008006" key="3">
    <source>
        <dbReference type="Google" id="ProtNLM"/>
    </source>
</evidence>
<feature type="non-terminal residue" evidence="1">
    <location>
        <position position="1"/>
    </location>
</feature>
<organism evidence="1 2">
    <name type="scientific">Ornithinimicrobium kibberense</name>
    <dbReference type="NCBI Taxonomy" id="282060"/>
    <lineage>
        <taxon>Bacteria</taxon>
        <taxon>Bacillati</taxon>
        <taxon>Actinomycetota</taxon>
        <taxon>Actinomycetes</taxon>
        <taxon>Micrococcales</taxon>
        <taxon>Ornithinimicrobiaceae</taxon>
        <taxon>Ornithinimicrobium</taxon>
    </lineage>
</organism>
<dbReference type="SUPFAM" id="SSF53448">
    <property type="entry name" value="Nucleotide-diphospho-sugar transferases"/>
    <property type="match status" value="1"/>
</dbReference>
<comment type="caution">
    <text evidence="1">The sequence shown here is derived from an EMBL/GenBank/DDBJ whole genome shotgun (WGS) entry which is preliminary data.</text>
</comment>
<evidence type="ECO:0000313" key="2">
    <source>
        <dbReference type="Proteomes" id="UP001589613"/>
    </source>
</evidence>
<evidence type="ECO:0000313" key="1">
    <source>
        <dbReference type="EMBL" id="MFB9731746.1"/>
    </source>
</evidence>
<dbReference type="InterPro" id="IPR029044">
    <property type="entry name" value="Nucleotide-diphossugar_trans"/>
</dbReference>